<proteinExistence type="predicted"/>
<evidence type="ECO:0000313" key="5">
    <source>
        <dbReference type="Proteomes" id="UP000273044"/>
    </source>
</evidence>
<keyword evidence="5" id="KW-1185">Reference proteome</keyword>
<feature type="transmembrane region" description="Helical" evidence="2">
    <location>
        <begin position="45"/>
        <end position="64"/>
    </location>
</feature>
<accession>A0A448MXM1</accession>
<dbReference type="Pfam" id="PF10708">
    <property type="entry name" value="DUF2510"/>
    <property type="match status" value="1"/>
</dbReference>
<evidence type="ECO:0000256" key="1">
    <source>
        <dbReference type="SAM" id="MobiDB-lite"/>
    </source>
</evidence>
<feature type="region of interest" description="Disordered" evidence="1">
    <location>
        <begin position="1"/>
        <end position="39"/>
    </location>
</feature>
<feature type="compositionally biased region" description="Polar residues" evidence="1">
    <location>
        <begin position="93"/>
        <end position="102"/>
    </location>
</feature>
<protein>
    <submittedName>
        <fullName evidence="4">Protein of uncharacterized function (DUF2510)</fullName>
    </submittedName>
</protein>
<keyword evidence="2" id="KW-0812">Transmembrane</keyword>
<evidence type="ECO:0000313" key="4">
    <source>
        <dbReference type="EMBL" id="VEH69873.1"/>
    </source>
</evidence>
<dbReference type="EMBL" id="LR134406">
    <property type="protein sequence ID" value="VEH69873.1"/>
    <property type="molecule type" value="Genomic_DNA"/>
</dbReference>
<organism evidence="4 5">
    <name type="scientific">Arachnia propionica</name>
    <dbReference type="NCBI Taxonomy" id="1750"/>
    <lineage>
        <taxon>Bacteria</taxon>
        <taxon>Bacillati</taxon>
        <taxon>Actinomycetota</taxon>
        <taxon>Actinomycetes</taxon>
        <taxon>Propionibacteriales</taxon>
        <taxon>Propionibacteriaceae</taxon>
        <taxon>Arachnia</taxon>
    </lineage>
</organism>
<feature type="domain" description="DUF2510" evidence="3">
    <location>
        <begin position="7"/>
        <end position="30"/>
    </location>
</feature>
<feature type="compositionally biased region" description="Polar residues" evidence="1">
    <location>
        <begin position="69"/>
        <end position="84"/>
    </location>
</feature>
<dbReference type="Proteomes" id="UP000273044">
    <property type="component" value="Chromosome"/>
</dbReference>
<name>A0A448MXM1_9ACTN</name>
<feature type="region of interest" description="Disordered" evidence="1">
    <location>
        <begin position="69"/>
        <end position="129"/>
    </location>
</feature>
<dbReference type="InterPro" id="IPR018929">
    <property type="entry name" value="DUF2510"/>
</dbReference>
<evidence type="ECO:0000256" key="2">
    <source>
        <dbReference type="SAM" id="Phobius"/>
    </source>
</evidence>
<keyword evidence="2" id="KW-0472">Membrane</keyword>
<keyword evidence="2" id="KW-1133">Transmembrane helix</keyword>
<evidence type="ECO:0000259" key="3">
    <source>
        <dbReference type="Pfam" id="PF10708"/>
    </source>
</evidence>
<dbReference type="AlphaFoldDB" id="A0A448MXM1"/>
<sequence length="285" mass="31445">MGFMATPGWYPDPDGSSTPRYWNGEDWEESSRGRTNTRSATRSNAWILGVGALTLLIVVSVILWQPWKSNPWSSPTDNNSSRPTGRQWDETAPSESPTSPQPSDGRGRPTACPIAQNPSPPAPKDNWFSSGGIRYQGVPGWRTNKGNYIDFASERSGQDDHVTESWVSVTAIGQLSKTDYSADTRIAAKQLISCLSTSYYYKYLDRVESLEDKSFRTADGVEGWLIRANFWNKPGYHTVLGDEVVVVILDQGAPNTITLFSTQAPIGDSARQEMVKKSLDSLGRG</sequence>
<gene>
    <name evidence="4" type="ORF">NCTC12967_01152</name>
</gene>
<reference evidence="4 5" key="1">
    <citation type="submission" date="2018-12" db="EMBL/GenBank/DDBJ databases">
        <authorList>
            <consortium name="Pathogen Informatics"/>
        </authorList>
    </citation>
    <scope>NUCLEOTIDE SEQUENCE [LARGE SCALE GENOMIC DNA]</scope>
    <source>
        <strain evidence="4 5">NCTC12967</strain>
    </source>
</reference>